<dbReference type="SUPFAM" id="SSF55785">
    <property type="entry name" value="PYP-like sensor domain (PAS domain)"/>
    <property type="match status" value="1"/>
</dbReference>
<dbReference type="InterPro" id="IPR043128">
    <property type="entry name" value="Rev_trsase/Diguanyl_cyclase"/>
</dbReference>
<dbReference type="STRING" id="1069081.SAMN05660197_0621"/>
<dbReference type="OrthoDB" id="9759431at2"/>
<dbReference type="AlphaFoldDB" id="A0A1W1WRG8"/>
<dbReference type="InterPro" id="IPR001633">
    <property type="entry name" value="EAL_dom"/>
</dbReference>
<evidence type="ECO:0000259" key="3">
    <source>
        <dbReference type="PROSITE" id="PS50887"/>
    </source>
</evidence>
<keyword evidence="5" id="KW-1185">Reference proteome</keyword>
<dbReference type="Pfam" id="PF13188">
    <property type="entry name" value="PAS_8"/>
    <property type="match status" value="1"/>
</dbReference>
<dbReference type="NCBIfam" id="TIGR00229">
    <property type="entry name" value="sensory_box"/>
    <property type="match status" value="1"/>
</dbReference>
<dbReference type="SUPFAM" id="SSF141868">
    <property type="entry name" value="EAL domain-like"/>
    <property type="match status" value="1"/>
</dbReference>
<evidence type="ECO:0000313" key="4">
    <source>
        <dbReference type="EMBL" id="SMC08846.1"/>
    </source>
</evidence>
<feature type="transmembrane region" description="Helical" evidence="1">
    <location>
        <begin position="21"/>
        <end position="40"/>
    </location>
</feature>
<dbReference type="InterPro" id="IPR052155">
    <property type="entry name" value="Biofilm_reg_signaling"/>
</dbReference>
<dbReference type="SMART" id="SM00052">
    <property type="entry name" value="EAL"/>
    <property type="match status" value="1"/>
</dbReference>
<dbReference type="NCBIfam" id="TIGR00254">
    <property type="entry name" value="GGDEF"/>
    <property type="match status" value="1"/>
</dbReference>
<dbReference type="PROSITE" id="PS50883">
    <property type="entry name" value="EAL"/>
    <property type="match status" value="1"/>
</dbReference>
<accession>A0A1W1WRG8</accession>
<feature type="transmembrane region" description="Helical" evidence="1">
    <location>
        <begin position="46"/>
        <end position="65"/>
    </location>
</feature>
<dbReference type="Gene3D" id="3.20.20.450">
    <property type="entry name" value="EAL domain"/>
    <property type="match status" value="1"/>
</dbReference>
<dbReference type="RefSeq" id="WP_084275107.1">
    <property type="nucleotide sequence ID" value="NZ_AP026671.1"/>
</dbReference>
<dbReference type="Pfam" id="PF00990">
    <property type="entry name" value="GGDEF"/>
    <property type="match status" value="1"/>
</dbReference>
<dbReference type="PANTHER" id="PTHR44757">
    <property type="entry name" value="DIGUANYLATE CYCLASE DGCP"/>
    <property type="match status" value="1"/>
</dbReference>
<evidence type="ECO:0000259" key="2">
    <source>
        <dbReference type="PROSITE" id="PS50883"/>
    </source>
</evidence>
<keyword evidence="1" id="KW-0812">Transmembrane</keyword>
<dbReference type="Gene3D" id="3.30.70.270">
    <property type="match status" value="1"/>
</dbReference>
<dbReference type="PANTHER" id="PTHR44757:SF2">
    <property type="entry name" value="BIOFILM ARCHITECTURE MAINTENANCE PROTEIN MBAA"/>
    <property type="match status" value="1"/>
</dbReference>
<gene>
    <name evidence="4" type="ORF">SAMN05660197_0621</name>
</gene>
<dbReference type="InterPro" id="IPR035965">
    <property type="entry name" value="PAS-like_dom_sf"/>
</dbReference>
<dbReference type="EMBL" id="FWWZ01000001">
    <property type="protein sequence ID" value="SMC08846.1"/>
    <property type="molecule type" value="Genomic_DNA"/>
</dbReference>
<feature type="transmembrane region" description="Helical" evidence="1">
    <location>
        <begin position="77"/>
        <end position="102"/>
    </location>
</feature>
<organism evidence="4 5">
    <name type="scientific">Nitratiruptor tergarcus DSM 16512</name>
    <dbReference type="NCBI Taxonomy" id="1069081"/>
    <lineage>
        <taxon>Bacteria</taxon>
        <taxon>Pseudomonadati</taxon>
        <taxon>Campylobacterota</taxon>
        <taxon>Epsilonproteobacteria</taxon>
        <taxon>Nautiliales</taxon>
        <taxon>Nitratiruptoraceae</taxon>
        <taxon>Nitratiruptor</taxon>
    </lineage>
</organism>
<evidence type="ECO:0000313" key="5">
    <source>
        <dbReference type="Proteomes" id="UP000192602"/>
    </source>
</evidence>
<dbReference type="InterPro" id="IPR000014">
    <property type="entry name" value="PAS"/>
</dbReference>
<dbReference type="SMART" id="SM00091">
    <property type="entry name" value="PAS"/>
    <property type="match status" value="1"/>
</dbReference>
<feature type="transmembrane region" description="Helical" evidence="1">
    <location>
        <begin position="108"/>
        <end position="128"/>
    </location>
</feature>
<dbReference type="InterPro" id="IPR000160">
    <property type="entry name" value="GGDEF_dom"/>
</dbReference>
<dbReference type="Proteomes" id="UP000192602">
    <property type="component" value="Unassembled WGS sequence"/>
</dbReference>
<dbReference type="Pfam" id="PF00563">
    <property type="entry name" value="EAL"/>
    <property type="match status" value="1"/>
</dbReference>
<keyword evidence="1" id="KW-1133">Transmembrane helix</keyword>
<dbReference type="PROSITE" id="PS50887">
    <property type="entry name" value="GGDEF"/>
    <property type="match status" value="1"/>
</dbReference>
<proteinExistence type="predicted"/>
<keyword evidence="1" id="KW-0472">Membrane</keyword>
<dbReference type="InterPro" id="IPR035919">
    <property type="entry name" value="EAL_sf"/>
</dbReference>
<dbReference type="CDD" id="cd01948">
    <property type="entry name" value="EAL"/>
    <property type="match status" value="1"/>
</dbReference>
<protein>
    <submittedName>
        <fullName evidence="4">PAS domain S-box-containing protein/diguanylate cyclase (GGDEF) domain-containing protein</fullName>
    </submittedName>
</protein>
<dbReference type="SMART" id="SM00267">
    <property type="entry name" value="GGDEF"/>
    <property type="match status" value="1"/>
</dbReference>
<reference evidence="5" key="1">
    <citation type="submission" date="2017-04" db="EMBL/GenBank/DDBJ databases">
        <authorList>
            <person name="Varghese N."/>
            <person name="Submissions S."/>
        </authorList>
    </citation>
    <scope>NUCLEOTIDE SEQUENCE [LARGE SCALE GENOMIC DNA]</scope>
    <source>
        <strain evidence="5">DSM 16512</strain>
    </source>
</reference>
<sequence length="752" mass="87233">MFWKEDISKQQLDNLFERAKISLLSLIILAFALTYPIYFHEQNSTVFVWLGYILLVACARVYLNYRYSKEKNPDIRLYFNLFFALALLHAIGFSFAAFFISSQNLHDLIFYIFIIAGISAGAISSLLFSKRILIFYEIVLIVPVAIRLLFLGQDFYIMMGVILFLYLGFILHLSLQTYKMFVDLVQLQKGYEQKQKDLSVQSQRFFYLFNNIPIGLFFYDRRLKLTYCNDFFAKILQVSKEKLIGLDMNQLRDKRILPALKKPFMKQNGNYRGRYHSTLSSKEYFIELYTTYIEVGGEIIEGLGVVIDLTELKDYQERIEHLAYYDELTGLAKRSVLFESIDLAIKKVKRYKIYSVLIYMDIDDFKEINDSLGHNIGDLFLQKIAKRISRVIRDVDIAARMGGDEFAILLFEVSQDKNRALIEGMKVANRLAEAISKPVVIEDHTIQTSVSIGIALIDESSQDAFEMIKFADSAMYKIKRTHKNSIQIFDEAMKKQIDNLYTMKEDLEYALQNHEFILHIQPQFDHNKSIVGAEALLRWQHPQKGLLYPGDFFPVVEEFGMMTQLTEEVLYLAKQLIQKLPKKVRIAVNISGRDIYSEQFETFLSSYFDKELICWLDLEITEQVLIQDVNKAIDLITRIKKELAVAVSIDDFGTGYSSLQYLKRLPVDFLKIDRSFVQDLFKDKNDYVIVATIVNMAKSLGLKTIAEGVETKEQFEELQKIGVDFFQGYYLAKPMPEDSFIELLQTSGSVVH</sequence>
<evidence type="ECO:0000256" key="1">
    <source>
        <dbReference type="SAM" id="Phobius"/>
    </source>
</evidence>
<dbReference type="CDD" id="cd01949">
    <property type="entry name" value="GGDEF"/>
    <property type="match status" value="1"/>
</dbReference>
<feature type="transmembrane region" description="Helical" evidence="1">
    <location>
        <begin position="156"/>
        <end position="175"/>
    </location>
</feature>
<feature type="domain" description="GGDEF" evidence="3">
    <location>
        <begin position="353"/>
        <end position="491"/>
    </location>
</feature>
<dbReference type="SUPFAM" id="SSF55073">
    <property type="entry name" value="Nucleotide cyclase"/>
    <property type="match status" value="1"/>
</dbReference>
<name>A0A1W1WRG8_9BACT</name>
<feature type="domain" description="EAL" evidence="2">
    <location>
        <begin position="500"/>
        <end position="748"/>
    </location>
</feature>
<dbReference type="Gene3D" id="3.30.450.20">
    <property type="entry name" value="PAS domain"/>
    <property type="match status" value="1"/>
</dbReference>
<dbReference type="InterPro" id="IPR029787">
    <property type="entry name" value="Nucleotide_cyclase"/>
</dbReference>
<feature type="transmembrane region" description="Helical" evidence="1">
    <location>
        <begin position="133"/>
        <end position="150"/>
    </location>
</feature>